<evidence type="ECO:0000256" key="1">
    <source>
        <dbReference type="ARBA" id="ARBA00022723"/>
    </source>
</evidence>
<keyword evidence="9" id="KW-1185">Reference proteome</keyword>
<evidence type="ECO:0000256" key="5">
    <source>
        <dbReference type="SAM" id="MobiDB-lite"/>
    </source>
</evidence>
<dbReference type="Pfam" id="PF13532">
    <property type="entry name" value="2OG-FeII_Oxy_2"/>
    <property type="match status" value="1"/>
</dbReference>
<dbReference type="STRING" id="112498.A0A2D3V2J7"/>
<keyword evidence="2 4" id="KW-0863">Zinc-finger</keyword>
<gene>
    <name evidence="8" type="ORF">RCC_12183</name>
</gene>
<evidence type="ECO:0000259" key="6">
    <source>
        <dbReference type="PROSITE" id="PS51471"/>
    </source>
</evidence>
<dbReference type="GO" id="GO:0051213">
    <property type="term" value="F:dioxygenase activity"/>
    <property type="evidence" value="ECO:0007669"/>
    <property type="project" value="InterPro"/>
</dbReference>
<feature type="region of interest" description="Disordered" evidence="5">
    <location>
        <begin position="1"/>
        <end position="29"/>
    </location>
</feature>
<dbReference type="GO" id="GO:0008270">
    <property type="term" value="F:zinc ion binding"/>
    <property type="evidence" value="ECO:0007669"/>
    <property type="project" value="UniProtKB-KW"/>
</dbReference>
<evidence type="ECO:0000256" key="4">
    <source>
        <dbReference type="PROSITE-ProRule" id="PRU01343"/>
    </source>
</evidence>
<proteinExistence type="predicted"/>
<dbReference type="EMBL" id="FJUY01000001">
    <property type="protein sequence ID" value="CZT14493.1"/>
    <property type="molecule type" value="Genomic_DNA"/>
</dbReference>
<accession>A0A2D3V2J7</accession>
<name>A0A2D3V2J7_9PEZI</name>
<dbReference type="Proteomes" id="UP000225277">
    <property type="component" value="Unassembled WGS sequence"/>
</dbReference>
<dbReference type="FunFam" id="2.60.120.590:FF:000010">
    <property type="entry name" value="GRF zinc finger domain protein"/>
    <property type="match status" value="1"/>
</dbReference>
<dbReference type="InterPro" id="IPR027450">
    <property type="entry name" value="AlkB-like"/>
</dbReference>
<sequence length="453" mass="50519">MDEYADAPRAKRLKVESDLANDNIDESDDGESTEYKLALLASQFPDKSTDVLLDYVIAYGGNVKQVVHAISGERESAKRKRVQPIARGHQSSIASFTGTSKQEDGTFPGGAIGSLTKKGKTLHLFSPKDVETHTPCSIIHNFLPSEAADALLRELLDESSRYNRNEFQMFERTVTSGHTWKLYVDTEDEVVRQQKGSAYDGSDAALNVKQTTPELLKASSMVKDAVNKEVSRRTRDHQPDGKKLKFQSPDEWRPNAALVNCYDGPKEGMGFHTDTLTNIGPRPIIGSLSLGVARQFRVRRIVSKDDKRLADEQGQIAIHLPHNSLLVMHAQMQEEWKHCILPTATIDPHPIAGGRRLNVTYRYLKDFMEPQYTPRCKCGVSCVLRCVMKSSATRGRYMWQCFADRSPGGTSCGHFVWAEFDEDGRPSWAEGYRGNVNVANIAAGPEVKSPDCR</sequence>
<dbReference type="InterPro" id="IPR037151">
    <property type="entry name" value="AlkB-like_sf"/>
</dbReference>
<evidence type="ECO:0000256" key="3">
    <source>
        <dbReference type="ARBA" id="ARBA00022833"/>
    </source>
</evidence>
<dbReference type="GO" id="GO:0006307">
    <property type="term" value="P:DNA alkylation repair"/>
    <property type="evidence" value="ECO:0007669"/>
    <property type="project" value="InterPro"/>
</dbReference>
<dbReference type="PANTHER" id="PTHR31212:SF4">
    <property type="entry name" value="ALPHA-KETOGLUTARATE-DEPENDENT DIOXYGENASE ALKB HOMOLOG 3"/>
    <property type="match status" value="1"/>
</dbReference>
<dbReference type="InterPro" id="IPR032854">
    <property type="entry name" value="ALKBH3"/>
</dbReference>
<dbReference type="SUPFAM" id="SSF51197">
    <property type="entry name" value="Clavaminate synthase-like"/>
    <property type="match status" value="1"/>
</dbReference>
<keyword evidence="1" id="KW-0479">Metal-binding</keyword>
<feature type="region of interest" description="Disordered" evidence="5">
    <location>
        <begin position="229"/>
        <end position="248"/>
    </location>
</feature>
<reference evidence="8 9" key="1">
    <citation type="submission" date="2016-03" db="EMBL/GenBank/DDBJ databases">
        <authorList>
            <person name="Ploux O."/>
        </authorList>
    </citation>
    <scope>NUCLEOTIDE SEQUENCE [LARGE SCALE GENOMIC DNA]</scope>
    <source>
        <strain evidence="8 9">URUG2</strain>
    </source>
</reference>
<dbReference type="PROSITE" id="PS51999">
    <property type="entry name" value="ZF_GRF"/>
    <property type="match status" value="1"/>
</dbReference>
<dbReference type="RefSeq" id="XP_023621390.1">
    <property type="nucleotide sequence ID" value="XM_023765622.1"/>
</dbReference>
<dbReference type="PANTHER" id="PTHR31212">
    <property type="entry name" value="ALPHA-KETOGLUTARATE-DEPENDENT DIOXYGENASE ALKB HOMOLOG 3"/>
    <property type="match status" value="1"/>
</dbReference>
<feature type="domain" description="Fe2OG dioxygenase" evidence="6">
    <location>
        <begin position="253"/>
        <end position="365"/>
    </location>
</feature>
<organism evidence="8 9">
    <name type="scientific">Ramularia collo-cygni</name>
    <dbReference type="NCBI Taxonomy" id="112498"/>
    <lineage>
        <taxon>Eukaryota</taxon>
        <taxon>Fungi</taxon>
        <taxon>Dikarya</taxon>
        <taxon>Ascomycota</taxon>
        <taxon>Pezizomycotina</taxon>
        <taxon>Dothideomycetes</taxon>
        <taxon>Dothideomycetidae</taxon>
        <taxon>Mycosphaerellales</taxon>
        <taxon>Mycosphaerellaceae</taxon>
        <taxon>Ramularia</taxon>
    </lineage>
</organism>
<evidence type="ECO:0000256" key="2">
    <source>
        <dbReference type="ARBA" id="ARBA00022771"/>
    </source>
</evidence>
<evidence type="ECO:0000259" key="7">
    <source>
        <dbReference type="PROSITE" id="PS51999"/>
    </source>
</evidence>
<feature type="domain" description="GRF-type" evidence="7">
    <location>
        <begin position="376"/>
        <end position="421"/>
    </location>
</feature>
<evidence type="ECO:0000313" key="9">
    <source>
        <dbReference type="Proteomes" id="UP000225277"/>
    </source>
</evidence>
<dbReference type="GeneID" id="35606737"/>
<dbReference type="Gene3D" id="2.60.120.590">
    <property type="entry name" value="Alpha-ketoglutarate-dependent dioxygenase AlkB-like"/>
    <property type="match status" value="1"/>
</dbReference>
<dbReference type="InterPro" id="IPR005123">
    <property type="entry name" value="Oxoglu/Fe-dep_dioxygenase_dom"/>
</dbReference>
<dbReference type="PROSITE" id="PS51471">
    <property type="entry name" value="FE2OG_OXY"/>
    <property type="match status" value="1"/>
</dbReference>
<dbReference type="AlphaFoldDB" id="A0A2D3V2J7"/>
<protein>
    <submittedName>
        <fullName evidence="8">Related to CUE domain protein</fullName>
    </submittedName>
</protein>
<dbReference type="OrthoDB" id="545910at2759"/>
<dbReference type="InterPro" id="IPR010666">
    <property type="entry name" value="Znf_GRF"/>
</dbReference>
<feature type="compositionally biased region" description="Basic and acidic residues" evidence="5">
    <location>
        <begin position="1"/>
        <end position="17"/>
    </location>
</feature>
<evidence type="ECO:0000313" key="8">
    <source>
        <dbReference type="EMBL" id="CZT14493.1"/>
    </source>
</evidence>
<keyword evidence="3" id="KW-0862">Zinc</keyword>